<dbReference type="SMART" id="SM00320">
    <property type="entry name" value="WD40"/>
    <property type="match status" value="5"/>
</dbReference>
<dbReference type="PANTHER" id="PTHR18763">
    <property type="entry name" value="WD-REPEAT PROTEIN 18"/>
    <property type="match status" value="1"/>
</dbReference>
<feature type="region of interest" description="Disordered" evidence="4">
    <location>
        <begin position="327"/>
        <end position="354"/>
    </location>
</feature>
<dbReference type="Proteomes" id="UP001162972">
    <property type="component" value="Chromosome 15Z"/>
</dbReference>
<dbReference type="InterPro" id="IPR036322">
    <property type="entry name" value="WD40_repeat_dom_sf"/>
</dbReference>
<dbReference type="GO" id="GO:0006364">
    <property type="term" value="P:rRNA processing"/>
    <property type="evidence" value="ECO:0007669"/>
    <property type="project" value="TreeGrafter"/>
</dbReference>
<evidence type="ECO:0000256" key="2">
    <source>
        <dbReference type="ARBA" id="ARBA00022737"/>
    </source>
</evidence>
<gene>
    <name evidence="5" type="ORF">OIU84_007170</name>
</gene>
<keyword evidence="2" id="KW-0677">Repeat</keyword>
<reference evidence="5 6" key="1">
    <citation type="journal article" date="2023" name="Int. J. Mol. Sci.">
        <title>De Novo Assembly and Annotation of 11 Diverse Shrub Willow (Salix) Genomes Reveals Novel Gene Organization in Sex-Linked Regions.</title>
        <authorList>
            <person name="Hyden B."/>
            <person name="Feng K."/>
            <person name="Yates T.B."/>
            <person name="Jawdy S."/>
            <person name="Cereghino C."/>
            <person name="Smart L.B."/>
            <person name="Muchero W."/>
        </authorList>
    </citation>
    <scope>NUCLEOTIDE SEQUENCE [LARGE SCALE GENOMIC DNA]</scope>
    <source>
        <tissue evidence="5">Shoot tip</tissue>
    </source>
</reference>
<dbReference type="PROSITE" id="PS50082">
    <property type="entry name" value="WD_REPEATS_2"/>
    <property type="match status" value="3"/>
</dbReference>
<evidence type="ECO:0008006" key="7">
    <source>
        <dbReference type="Google" id="ProtNLM"/>
    </source>
</evidence>
<dbReference type="Pfam" id="PF00400">
    <property type="entry name" value="WD40"/>
    <property type="match status" value="2"/>
</dbReference>
<dbReference type="GO" id="GO:0006261">
    <property type="term" value="P:DNA-templated DNA replication"/>
    <property type="evidence" value="ECO:0007669"/>
    <property type="project" value="TreeGrafter"/>
</dbReference>
<sequence>MGLFGGGAIFTWALNKPQQPLRSYPLEAIGPLDCTKDGLFLAGGSPSGNVYLWEVADGRLLKTWRAHSKCLKCLSFSKDDSLLISGSEDGVVCVWSMKDFESSCSLLHYSSEHTSSVTGLLTTSGIANSTFISSSLDATCKAWDVVSGRLIQTQDYPLGITAIVTDLAEQLLFAGGVDGSIFVSVLDIGLLEDPFAVAGDEPVVLKGHNGSITALTFSSVGLISASEDCTVCLWDVISKVIIRRFSHHKGAVTNLVVIPRTNSLDQQIFEMEQEQTPAAMQMKVETSMDHRTWARRMTNHVMEMNRDLQSRLLDSIQIRLLLASGNDSRATGKSKKLKIESPPPLQQEKSCPGK</sequence>
<accession>A0AAD6JSH4</accession>
<dbReference type="AlphaFoldDB" id="A0AAD6JSH4"/>
<dbReference type="InterPro" id="IPR001680">
    <property type="entry name" value="WD40_rpt"/>
</dbReference>
<evidence type="ECO:0000256" key="3">
    <source>
        <dbReference type="PROSITE-ProRule" id="PRU00221"/>
    </source>
</evidence>
<dbReference type="GO" id="GO:0005656">
    <property type="term" value="C:nuclear pre-replicative complex"/>
    <property type="evidence" value="ECO:0007669"/>
    <property type="project" value="TreeGrafter"/>
</dbReference>
<comment type="caution">
    <text evidence="5">The sequence shown here is derived from an EMBL/GenBank/DDBJ whole genome shotgun (WGS) entry which is preliminary data.</text>
</comment>
<dbReference type="PROSITE" id="PS00678">
    <property type="entry name" value="WD_REPEATS_1"/>
    <property type="match status" value="1"/>
</dbReference>
<dbReference type="InterPro" id="IPR045227">
    <property type="entry name" value="WDR18/Ipi3/RID3"/>
</dbReference>
<evidence type="ECO:0000256" key="1">
    <source>
        <dbReference type="ARBA" id="ARBA00022574"/>
    </source>
</evidence>
<dbReference type="InterPro" id="IPR015943">
    <property type="entry name" value="WD40/YVTN_repeat-like_dom_sf"/>
</dbReference>
<feature type="repeat" description="WD" evidence="3">
    <location>
        <begin position="110"/>
        <end position="153"/>
    </location>
</feature>
<evidence type="ECO:0000256" key="4">
    <source>
        <dbReference type="SAM" id="MobiDB-lite"/>
    </source>
</evidence>
<proteinExistence type="predicted"/>
<dbReference type="SUPFAM" id="SSF50978">
    <property type="entry name" value="WD40 repeat-like"/>
    <property type="match status" value="1"/>
</dbReference>
<dbReference type="PROSITE" id="PS50294">
    <property type="entry name" value="WD_REPEATS_REGION"/>
    <property type="match status" value="2"/>
</dbReference>
<dbReference type="InterPro" id="IPR020472">
    <property type="entry name" value="WD40_PAC1"/>
</dbReference>
<name>A0AAD6JSH4_9ROSI</name>
<keyword evidence="1 3" id="KW-0853">WD repeat</keyword>
<feature type="repeat" description="WD" evidence="3">
    <location>
        <begin position="205"/>
        <end position="244"/>
    </location>
</feature>
<dbReference type="PRINTS" id="PR00320">
    <property type="entry name" value="GPROTEINBRPT"/>
</dbReference>
<organism evidence="5 6">
    <name type="scientific">Salix udensis</name>
    <dbReference type="NCBI Taxonomy" id="889485"/>
    <lineage>
        <taxon>Eukaryota</taxon>
        <taxon>Viridiplantae</taxon>
        <taxon>Streptophyta</taxon>
        <taxon>Embryophyta</taxon>
        <taxon>Tracheophyta</taxon>
        <taxon>Spermatophyta</taxon>
        <taxon>Magnoliopsida</taxon>
        <taxon>eudicotyledons</taxon>
        <taxon>Gunneridae</taxon>
        <taxon>Pentapetalae</taxon>
        <taxon>rosids</taxon>
        <taxon>fabids</taxon>
        <taxon>Malpighiales</taxon>
        <taxon>Salicaceae</taxon>
        <taxon>Saliceae</taxon>
        <taxon>Salix</taxon>
    </lineage>
</organism>
<evidence type="ECO:0000313" key="6">
    <source>
        <dbReference type="Proteomes" id="UP001162972"/>
    </source>
</evidence>
<dbReference type="Gene3D" id="2.130.10.10">
    <property type="entry name" value="YVTN repeat-like/Quinoprotein amine dehydrogenase"/>
    <property type="match status" value="2"/>
</dbReference>
<evidence type="ECO:0000313" key="5">
    <source>
        <dbReference type="EMBL" id="KAJ6410372.1"/>
    </source>
</evidence>
<dbReference type="EMBL" id="JAPFFJ010000014">
    <property type="protein sequence ID" value="KAJ6410372.1"/>
    <property type="molecule type" value="Genomic_DNA"/>
</dbReference>
<keyword evidence="6" id="KW-1185">Reference proteome</keyword>
<dbReference type="GO" id="GO:0120330">
    <property type="term" value="C:rixosome complex"/>
    <property type="evidence" value="ECO:0007669"/>
    <property type="project" value="TreeGrafter"/>
</dbReference>
<dbReference type="PANTHER" id="PTHR18763:SF4">
    <property type="entry name" value="PROTEIN ROOT INITIATION DEFECTIVE 3-LIKE"/>
    <property type="match status" value="1"/>
</dbReference>
<protein>
    <recommendedName>
        <fullName evidence="7">Protein ROOT INITIATION DEFECTIVE 3-like</fullName>
    </recommendedName>
</protein>
<feature type="repeat" description="WD" evidence="3">
    <location>
        <begin position="64"/>
        <end position="105"/>
    </location>
</feature>
<dbReference type="InterPro" id="IPR019775">
    <property type="entry name" value="WD40_repeat_CS"/>
</dbReference>